<proteinExistence type="predicted"/>
<feature type="non-terminal residue" evidence="2">
    <location>
        <position position="1"/>
    </location>
</feature>
<evidence type="ECO:0000313" key="2">
    <source>
        <dbReference type="EMBL" id="GFD42913.1"/>
    </source>
</evidence>
<dbReference type="AlphaFoldDB" id="A0A699W808"/>
<gene>
    <name evidence="2" type="ORF">Tci_914882</name>
</gene>
<dbReference type="PANTHER" id="PTHR43690:SF17">
    <property type="entry name" value="PROTEIN YHJJ"/>
    <property type="match status" value="1"/>
</dbReference>
<evidence type="ECO:0000259" key="1">
    <source>
        <dbReference type="Pfam" id="PF05193"/>
    </source>
</evidence>
<dbReference type="EMBL" id="BKCJ011585584">
    <property type="protein sequence ID" value="GFD42913.1"/>
    <property type="molecule type" value="Genomic_DNA"/>
</dbReference>
<organism evidence="2">
    <name type="scientific">Tanacetum cinerariifolium</name>
    <name type="common">Dalmatian daisy</name>
    <name type="synonym">Chrysanthemum cinerariifolium</name>
    <dbReference type="NCBI Taxonomy" id="118510"/>
    <lineage>
        <taxon>Eukaryota</taxon>
        <taxon>Viridiplantae</taxon>
        <taxon>Streptophyta</taxon>
        <taxon>Embryophyta</taxon>
        <taxon>Tracheophyta</taxon>
        <taxon>Spermatophyta</taxon>
        <taxon>Magnoliopsida</taxon>
        <taxon>eudicotyledons</taxon>
        <taxon>Gunneridae</taxon>
        <taxon>Pentapetalae</taxon>
        <taxon>asterids</taxon>
        <taxon>campanulids</taxon>
        <taxon>Asterales</taxon>
        <taxon>Asteraceae</taxon>
        <taxon>Asteroideae</taxon>
        <taxon>Anthemideae</taxon>
        <taxon>Anthemidinae</taxon>
        <taxon>Tanacetum</taxon>
    </lineage>
</organism>
<reference evidence="2" key="1">
    <citation type="journal article" date="2019" name="Sci. Rep.">
        <title>Draft genome of Tanacetum cinerariifolium, the natural source of mosquito coil.</title>
        <authorList>
            <person name="Yamashiro T."/>
            <person name="Shiraishi A."/>
            <person name="Satake H."/>
            <person name="Nakayama K."/>
        </authorList>
    </citation>
    <scope>NUCLEOTIDE SEQUENCE</scope>
</reference>
<feature type="non-terminal residue" evidence="2">
    <location>
        <position position="148"/>
    </location>
</feature>
<feature type="domain" description="Peptidase M16 C-terminal" evidence="1">
    <location>
        <begin position="52"/>
        <end position="147"/>
    </location>
</feature>
<dbReference type="InterPro" id="IPR050626">
    <property type="entry name" value="Peptidase_M16"/>
</dbReference>
<name>A0A699W808_TANCI</name>
<accession>A0A699W808</accession>
<dbReference type="Gene3D" id="3.30.830.10">
    <property type="entry name" value="Metalloenzyme, LuxS/M16 peptidase-like"/>
    <property type="match status" value="1"/>
</dbReference>
<dbReference type="InterPro" id="IPR007863">
    <property type="entry name" value="Peptidase_M16_C"/>
</dbReference>
<sequence length="148" mass="16646">ELEAVYEEKNRGLDNDFNKEGEALGASLFPTHPYGTQSTIGTIEHLQNPSITEIKKYFTQYYVPNNVALCLSGDLDYDQTIRLIDKYFGDWQRKDVPVTKAPVEQPITAPILKEVVGPAAENVMIGFRLPGKATRDGLRLKMMDKILT</sequence>
<comment type="caution">
    <text evidence="2">The sequence shown here is derived from an EMBL/GenBank/DDBJ whole genome shotgun (WGS) entry which is preliminary data.</text>
</comment>
<dbReference type="Pfam" id="PF05193">
    <property type="entry name" value="Peptidase_M16_C"/>
    <property type="match status" value="1"/>
</dbReference>
<dbReference type="InterPro" id="IPR011249">
    <property type="entry name" value="Metalloenz_LuxS/M16"/>
</dbReference>
<dbReference type="PANTHER" id="PTHR43690">
    <property type="entry name" value="NARDILYSIN"/>
    <property type="match status" value="1"/>
</dbReference>
<dbReference type="SUPFAM" id="SSF63411">
    <property type="entry name" value="LuxS/MPP-like metallohydrolase"/>
    <property type="match status" value="1"/>
</dbReference>
<dbReference type="GO" id="GO:0046872">
    <property type="term" value="F:metal ion binding"/>
    <property type="evidence" value="ECO:0007669"/>
    <property type="project" value="InterPro"/>
</dbReference>
<protein>
    <recommendedName>
        <fullName evidence="1">Peptidase M16 C-terminal domain-containing protein</fullName>
    </recommendedName>
</protein>